<dbReference type="PANTHER" id="PTHR46644">
    <property type="entry name" value="DNA REPAIR PROTEIN XRCC2"/>
    <property type="match status" value="1"/>
</dbReference>
<dbReference type="InterPro" id="IPR027417">
    <property type="entry name" value="P-loop_NTPase"/>
</dbReference>
<evidence type="ECO:0000313" key="2">
    <source>
        <dbReference type="Proteomes" id="UP000193719"/>
    </source>
</evidence>
<keyword evidence="2" id="KW-1185">Reference proteome</keyword>
<sequence length="412" mass="48250">MQYDINKILDRIETTTLGDVINERKKDKFLPAFNINFLDNLINFTTKKVKAGSCFEINGSTCTGKTEILIHIISTLLINNLIIMKGSENSQYEPTPPQPNNGNIERIILLNKEYIIKYIPQCETIYYFDCDNRFNFGRLVKILKFQLLKKLKILQGNEFEQQQQQQQQQQQLLLLSDEEDNSQINSILKMCLKYFNIIKPQNTFSLLVSLMNLKDLYPTLLYIMIDSISMFYYIDIEEESIRRNVTEKKKSEYILSSSVVYRQLNKLLKLLTQKYKITLFLTTRNYKSDYGFVNNDDQIYTPMNINEDLINTLYRSSIPGNHHGLEYFIGLQNNKLVFKSLVSNFSYYSVFQKDLIDFKLLLSRHPESLLELPEELNSLTNNVNNKSKFVGCFILPTKTNILEFEINDNGIF</sequence>
<dbReference type="GO" id="GO:0005657">
    <property type="term" value="C:replication fork"/>
    <property type="evidence" value="ECO:0007669"/>
    <property type="project" value="InterPro"/>
</dbReference>
<protein>
    <submittedName>
        <fullName evidence="1">Uncharacterized protein</fullName>
    </submittedName>
</protein>
<proteinExistence type="predicted"/>
<dbReference type="GO" id="GO:0033063">
    <property type="term" value="C:Rad51B-Rad51C-Rad51D-XRCC2 complex"/>
    <property type="evidence" value="ECO:0007669"/>
    <property type="project" value="InterPro"/>
</dbReference>
<reference evidence="1 2" key="1">
    <citation type="submission" date="2016-08" db="EMBL/GenBank/DDBJ databases">
        <title>Genomes of anaerobic fungi encode conserved fungal cellulosomes for biomass hydrolysis.</title>
        <authorList>
            <consortium name="DOE Joint Genome Institute"/>
            <person name="Haitjema C.H."/>
            <person name="Gilmore S.P."/>
            <person name="Henske J.K."/>
            <person name="Solomon K.V."/>
            <person name="De Groot R."/>
            <person name="Kuo A."/>
            <person name="Mondo S.J."/>
            <person name="Salamov A.A."/>
            <person name="Labutti K."/>
            <person name="Zhao Z."/>
            <person name="Chiniquy J."/>
            <person name="Barry K."/>
            <person name="Brewer H.M."/>
            <person name="Purvine S.O."/>
            <person name="Wright A.T."/>
            <person name="Boxma B."/>
            <person name="Van Alen T."/>
            <person name="Hackstein J.H."/>
            <person name="Baker S.E."/>
            <person name="Grigoriev I.V."/>
            <person name="O'Malley M.A."/>
        </authorList>
    </citation>
    <scope>NUCLEOTIDE SEQUENCE [LARGE SCALE GENOMIC DNA]</scope>
    <source>
        <strain evidence="2">finn</strain>
    </source>
</reference>
<dbReference type="Proteomes" id="UP000193719">
    <property type="component" value="Unassembled WGS sequence"/>
</dbReference>
<gene>
    <name evidence="1" type="ORF">BCR36DRAFT_317216</name>
</gene>
<dbReference type="GO" id="GO:0000724">
    <property type="term" value="P:double-strand break repair via homologous recombination"/>
    <property type="evidence" value="ECO:0007669"/>
    <property type="project" value="InterPro"/>
</dbReference>
<dbReference type="OrthoDB" id="2152324at2759"/>
<dbReference type="AlphaFoldDB" id="A0A1Y1VM68"/>
<dbReference type="InterPro" id="IPR030547">
    <property type="entry name" value="XRCC2"/>
</dbReference>
<dbReference type="PANTHER" id="PTHR46644:SF2">
    <property type="entry name" value="DNA REPAIR PROTEIN XRCC2"/>
    <property type="match status" value="1"/>
</dbReference>
<name>A0A1Y1VM68_9FUNG</name>
<reference evidence="1 2" key="2">
    <citation type="submission" date="2016-08" db="EMBL/GenBank/DDBJ databases">
        <title>Pervasive Adenine N6-methylation of Active Genes in Fungi.</title>
        <authorList>
            <consortium name="DOE Joint Genome Institute"/>
            <person name="Mondo S.J."/>
            <person name="Dannebaum R.O."/>
            <person name="Kuo R.C."/>
            <person name="Labutti K."/>
            <person name="Haridas S."/>
            <person name="Kuo A."/>
            <person name="Salamov A."/>
            <person name="Ahrendt S.R."/>
            <person name="Lipzen A."/>
            <person name="Sullivan W."/>
            <person name="Andreopoulos W.B."/>
            <person name="Clum A."/>
            <person name="Lindquist E."/>
            <person name="Daum C."/>
            <person name="Ramamoorthy G.K."/>
            <person name="Gryganskyi A."/>
            <person name="Culley D."/>
            <person name="Magnuson J.K."/>
            <person name="James T.Y."/>
            <person name="O'Malley M.A."/>
            <person name="Stajich J.E."/>
            <person name="Spatafora J.W."/>
            <person name="Visel A."/>
            <person name="Grigoriev I.V."/>
        </authorList>
    </citation>
    <scope>NUCLEOTIDE SEQUENCE [LARGE SCALE GENOMIC DNA]</scope>
    <source>
        <strain evidence="2">finn</strain>
    </source>
</reference>
<dbReference type="EMBL" id="MCFH01000003">
    <property type="protein sequence ID" value="ORX59245.1"/>
    <property type="molecule type" value="Genomic_DNA"/>
</dbReference>
<organism evidence="1 2">
    <name type="scientific">Piromyces finnis</name>
    <dbReference type="NCBI Taxonomy" id="1754191"/>
    <lineage>
        <taxon>Eukaryota</taxon>
        <taxon>Fungi</taxon>
        <taxon>Fungi incertae sedis</taxon>
        <taxon>Chytridiomycota</taxon>
        <taxon>Chytridiomycota incertae sedis</taxon>
        <taxon>Neocallimastigomycetes</taxon>
        <taxon>Neocallimastigales</taxon>
        <taxon>Neocallimastigaceae</taxon>
        <taxon>Piromyces</taxon>
    </lineage>
</organism>
<dbReference type="SUPFAM" id="SSF52540">
    <property type="entry name" value="P-loop containing nucleoside triphosphate hydrolases"/>
    <property type="match status" value="1"/>
</dbReference>
<comment type="caution">
    <text evidence="1">The sequence shown here is derived from an EMBL/GenBank/DDBJ whole genome shotgun (WGS) entry which is preliminary data.</text>
</comment>
<dbReference type="Gene3D" id="3.40.50.300">
    <property type="entry name" value="P-loop containing nucleotide triphosphate hydrolases"/>
    <property type="match status" value="1"/>
</dbReference>
<accession>A0A1Y1VM68</accession>
<evidence type="ECO:0000313" key="1">
    <source>
        <dbReference type="EMBL" id="ORX59245.1"/>
    </source>
</evidence>